<dbReference type="InterPro" id="IPR011990">
    <property type="entry name" value="TPR-like_helical_dom_sf"/>
</dbReference>
<feature type="compositionally biased region" description="Polar residues" evidence="2">
    <location>
        <begin position="162"/>
        <end position="185"/>
    </location>
</feature>
<keyword evidence="4" id="KW-1185">Reference proteome</keyword>
<feature type="compositionally biased region" description="Polar residues" evidence="2">
    <location>
        <begin position="29"/>
        <end position="40"/>
    </location>
</feature>
<feature type="region of interest" description="Disordered" evidence="2">
    <location>
        <begin position="1"/>
        <end position="48"/>
    </location>
</feature>
<feature type="compositionally biased region" description="Low complexity" evidence="2">
    <location>
        <begin position="323"/>
        <end position="337"/>
    </location>
</feature>
<dbReference type="AlphaFoldDB" id="A0A2T9YH31"/>
<evidence type="ECO:0000313" key="4">
    <source>
        <dbReference type="Proteomes" id="UP000245699"/>
    </source>
</evidence>
<dbReference type="SMART" id="SM00671">
    <property type="entry name" value="SEL1"/>
    <property type="match status" value="7"/>
</dbReference>
<proteinExistence type="predicted"/>
<dbReference type="PANTHER" id="PTHR46430:SF1">
    <property type="entry name" value="CHITIN SYNTHASE REGULATOR SKT5-RELATED"/>
    <property type="match status" value="1"/>
</dbReference>
<dbReference type="Gene3D" id="1.25.40.10">
    <property type="entry name" value="Tetratricopeptide repeat domain"/>
    <property type="match status" value="2"/>
</dbReference>
<gene>
    <name evidence="3" type="ORF">BB559_004037</name>
</gene>
<feature type="compositionally biased region" description="Polar residues" evidence="2">
    <location>
        <begin position="107"/>
        <end position="119"/>
    </location>
</feature>
<feature type="region of interest" description="Disordered" evidence="2">
    <location>
        <begin position="72"/>
        <end position="350"/>
    </location>
</feature>
<evidence type="ECO:0000256" key="2">
    <source>
        <dbReference type="SAM" id="MobiDB-lite"/>
    </source>
</evidence>
<dbReference type="OrthoDB" id="272077at2759"/>
<keyword evidence="1" id="KW-0677">Repeat</keyword>
<feature type="compositionally biased region" description="Polar residues" evidence="2">
    <location>
        <begin position="72"/>
        <end position="95"/>
    </location>
</feature>
<dbReference type="InterPro" id="IPR051726">
    <property type="entry name" value="Chitin_Synth_Reg"/>
</dbReference>
<dbReference type="Proteomes" id="UP000245699">
    <property type="component" value="Unassembled WGS sequence"/>
</dbReference>
<feature type="compositionally biased region" description="Basic and acidic residues" evidence="2">
    <location>
        <begin position="124"/>
        <end position="140"/>
    </location>
</feature>
<feature type="compositionally biased region" description="Basic and acidic residues" evidence="2">
    <location>
        <begin position="219"/>
        <end position="228"/>
    </location>
</feature>
<organism evidence="3 4">
    <name type="scientific">Furculomyces boomerangus</name>
    <dbReference type="NCBI Taxonomy" id="61424"/>
    <lineage>
        <taxon>Eukaryota</taxon>
        <taxon>Fungi</taxon>
        <taxon>Fungi incertae sedis</taxon>
        <taxon>Zoopagomycota</taxon>
        <taxon>Kickxellomycotina</taxon>
        <taxon>Harpellomycetes</taxon>
        <taxon>Harpellales</taxon>
        <taxon>Harpellaceae</taxon>
        <taxon>Furculomyces</taxon>
    </lineage>
</organism>
<feature type="compositionally biased region" description="Polar residues" evidence="2">
    <location>
        <begin position="338"/>
        <end position="350"/>
    </location>
</feature>
<evidence type="ECO:0000313" key="3">
    <source>
        <dbReference type="EMBL" id="PVU91656.1"/>
    </source>
</evidence>
<protein>
    <submittedName>
        <fullName evidence="3">Uncharacterized protein</fullName>
    </submittedName>
</protein>
<name>A0A2T9YH31_9FUNG</name>
<feature type="compositionally biased region" description="Low complexity" evidence="2">
    <location>
        <begin position="271"/>
        <end position="282"/>
    </location>
</feature>
<dbReference type="STRING" id="61424.A0A2T9YH31"/>
<dbReference type="InterPro" id="IPR006597">
    <property type="entry name" value="Sel1-like"/>
</dbReference>
<comment type="caution">
    <text evidence="3">The sequence shown here is derived from an EMBL/GenBank/DDBJ whole genome shotgun (WGS) entry which is preliminary data.</text>
</comment>
<dbReference type="EMBL" id="MBFT01000402">
    <property type="protein sequence ID" value="PVU91656.1"/>
    <property type="molecule type" value="Genomic_DNA"/>
</dbReference>
<feature type="compositionally biased region" description="Polar residues" evidence="2">
    <location>
        <begin position="298"/>
        <end position="314"/>
    </location>
</feature>
<dbReference type="PANTHER" id="PTHR46430">
    <property type="entry name" value="PROTEIN SKT5-RELATED"/>
    <property type="match status" value="1"/>
</dbReference>
<accession>A0A2T9YH31</accession>
<dbReference type="Pfam" id="PF08238">
    <property type="entry name" value="Sel1"/>
    <property type="match status" value="6"/>
</dbReference>
<evidence type="ECO:0000256" key="1">
    <source>
        <dbReference type="ARBA" id="ARBA00022737"/>
    </source>
</evidence>
<sequence length="827" mass="92285">MYKEDPSDQTAAISSKMQKKPMGPRYPKNPQSFSLAQTYSPPIHPDIDTSLPKHFDLVSNSLDETFSEHQGLSIDFDSSGTPLSSKSRPTFTIGNTPPDYNLPPLPSQDNTYNPQNTGVSMFDTKADPYYHRDSHNKDSENIYDYSSEQETIEESSSESRNKVFSNTNFDQNISTSSTAKISPKTQKNHQEGSIDESPDFLPLNLLEIGPKPTPVKQKLKYDSLDSPKDFNNNAGYNINSNSIRNSPQTNKGFSKRSDSYLSQHPDSLFHSGSSASSASNSSLNINRDSTSIKDPNRHPNISNIINTFNPNSGNIPEAFLTGSNSNESYDLSSSENSQPNSGTQTPHNEFNQEVIPRPNRIGRENYGSATDLNVHSRLFRQSVYSISSASLSRASIGGYAKSNRMSKTLLDKESAMNMYREAALKTNDERIQLEYAKFLISSIETLENDKSNLFMNSLPRDSMFASNTFHGYPENMTRTASNYSSQNNSLSSLQIGDTQYENSNSNKAKLVKEAVYWIKLLQKKGNAEASYILGCWIEESKYGIPPDKEKANRLYMQAAKSHHAKAAFKVAENYENKKLGAKAVSYYKVAAAMANSSSNYRMATSLLRGELGQRENIKQALIYLRRSAELADKECPDGSYVLGVMYLGEYPNKKVYDHLFKDTEEAHKLLDKAAQLGMPEAQNKLGFLFEFGEHGFPADPYASIMYYKMATEQNFPLSQMALSGWYLSGAPGILEQSDSLAFDLCSKAAEQGLLRAMFGMGYYYDIGIGVEKDQEKAIYWYRKAADGGSKEAIERLKKSNGEKSKVDAEGLKRKITKNSPLIPPIRQ</sequence>
<feature type="compositionally biased region" description="Low complexity" evidence="2">
    <location>
        <begin position="231"/>
        <end position="243"/>
    </location>
</feature>
<dbReference type="SUPFAM" id="SSF81901">
    <property type="entry name" value="HCP-like"/>
    <property type="match status" value="2"/>
</dbReference>
<reference evidence="3 4" key="1">
    <citation type="journal article" date="2018" name="MBio">
        <title>Comparative Genomics Reveals the Core Gene Toolbox for the Fungus-Insect Symbiosis.</title>
        <authorList>
            <person name="Wang Y."/>
            <person name="Stata M."/>
            <person name="Wang W."/>
            <person name="Stajich J.E."/>
            <person name="White M.M."/>
            <person name="Moncalvo J.M."/>
        </authorList>
    </citation>
    <scope>NUCLEOTIDE SEQUENCE [LARGE SCALE GENOMIC DNA]</scope>
    <source>
        <strain evidence="3 4">AUS-77-4</strain>
    </source>
</reference>